<feature type="binding site" evidence="5">
    <location>
        <begin position="497"/>
        <end position="498"/>
    </location>
    <ligand>
        <name>cyanocob(III)alamin</name>
        <dbReference type="ChEBI" id="CHEBI:17439"/>
    </ligand>
</feature>
<dbReference type="Proteomes" id="UP001497382">
    <property type="component" value="Unassembled WGS sequence"/>
</dbReference>
<keyword evidence="2" id="KW-0964">Secreted</keyword>
<feature type="disulfide bond" evidence="7">
    <location>
        <begin position="75"/>
        <end position="93"/>
    </location>
</feature>
<evidence type="ECO:0000256" key="8">
    <source>
        <dbReference type="SAM" id="SignalP"/>
    </source>
</evidence>
<organism evidence="9 10">
    <name type="scientific">Larinioides sclopetarius</name>
    <dbReference type="NCBI Taxonomy" id="280406"/>
    <lineage>
        <taxon>Eukaryota</taxon>
        <taxon>Metazoa</taxon>
        <taxon>Ecdysozoa</taxon>
        <taxon>Arthropoda</taxon>
        <taxon>Chelicerata</taxon>
        <taxon>Arachnida</taxon>
        <taxon>Araneae</taxon>
        <taxon>Araneomorphae</taxon>
        <taxon>Entelegynae</taxon>
        <taxon>Araneoidea</taxon>
        <taxon>Araneidae</taxon>
        <taxon>Larinioides</taxon>
    </lineage>
</organism>
<dbReference type="PROSITE" id="PS01209">
    <property type="entry name" value="LDLRA_1"/>
    <property type="match status" value="1"/>
</dbReference>
<evidence type="ECO:0000313" key="10">
    <source>
        <dbReference type="Proteomes" id="UP001497382"/>
    </source>
</evidence>
<dbReference type="PANTHER" id="PTHR10559:SF18">
    <property type="entry name" value="TRANSCOBALAMIN II"/>
    <property type="match status" value="1"/>
</dbReference>
<evidence type="ECO:0000256" key="5">
    <source>
        <dbReference type="PIRSR" id="PIRSR602157-1"/>
    </source>
</evidence>
<sequence>MSRKIRIEILLFYLLTGVFLCYAEASEQCPSSHFKCLNGKCIRANSVCNGNNECGDISNEQFCEPYKCHPLAFQCLNGKCISRYWFCYSGDDCGDNSDERYCSIDSSVPCPSGWYRCPSGKRCIPSQWVCDGFNDCGGSITDETNCENKTATRTTNTAVTSLEITFAKAELKSWFLRRKKPGPRTDRWGSQIHRIAVALHLADNSTFSPGNKTGEEISYELTTQLLFRLGKDKKMSSQELALYLHALLVACMDPTDFYGEDLVRELRKRVEASGNYTNPFLILVLCNAGDDMTAKDVERVTSAYNLQHRPFWTDYQALASLALSCISSRGSVTVDDSTLKDMLKGLKKRQFQNDTIDNFRSTALVTQALFIDDSYKKDFDLDLAIKILVDGLNGSKSLLDAYYALPVISRKSLLNVTSGHCRKEPVPEEEAVQKALEITGETMTVNYSVCMGEEINVGRTWRLKLLVNSTIYNALETVAKMDNRQKVQYNVVDGKPYVSALNGKEDDPEMGLFWFVYLKILSSDRDLMLVEESPVDIKLQPNQEIILWYKGAPWSGQSPMKKSVTSP</sequence>
<evidence type="ECO:0000256" key="4">
    <source>
        <dbReference type="ARBA" id="ARBA00023157"/>
    </source>
</evidence>
<evidence type="ECO:0000256" key="2">
    <source>
        <dbReference type="ARBA" id="ARBA00022525"/>
    </source>
</evidence>
<dbReference type="Gene3D" id="1.50.10.20">
    <property type="match status" value="1"/>
</dbReference>
<keyword evidence="10" id="KW-1185">Reference proteome</keyword>
<name>A0AAV2BY58_9ARAC</name>
<keyword evidence="4 6" id="KW-1015">Disulfide bond</keyword>
<feature type="signal peptide" evidence="8">
    <location>
        <begin position="1"/>
        <end position="25"/>
    </location>
</feature>
<keyword evidence="5" id="KW-0170">Cobalt</keyword>
<keyword evidence="3 8" id="KW-0732">Signal</keyword>
<dbReference type="PROSITE" id="PS50068">
    <property type="entry name" value="LDLRA_2"/>
    <property type="match status" value="3"/>
</dbReference>
<feature type="disulfide bond" evidence="7">
    <location>
        <begin position="68"/>
        <end position="80"/>
    </location>
</feature>
<dbReference type="GO" id="GO:0015889">
    <property type="term" value="P:cobalamin transport"/>
    <property type="evidence" value="ECO:0007669"/>
    <property type="project" value="InterPro"/>
</dbReference>
<dbReference type="InterPro" id="IPR023415">
    <property type="entry name" value="LDLR_class-A_CS"/>
</dbReference>
<dbReference type="PANTHER" id="PTHR10559">
    <property type="entry name" value="TRANSCOBALAMIN-1/GASTRIC INTRINSIC FACTOR"/>
    <property type="match status" value="1"/>
</dbReference>
<dbReference type="Pfam" id="PF01122">
    <property type="entry name" value="Cobalamin_bind"/>
    <property type="match status" value="1"/>
</dbReference>
<feature type="disulfide bond" evidence="7">
    <location>
        <begin position="29"/>
        <end position="41"/>
    </location>
</feature>
<dbReference type="Gene3D" id="2.170.130.30">
    <property type="match status" value="1"/>
</dbReference>
<gene>
    <name evidence="9" type="ORF">LARSCL_LOCUS22403</name>
</gene>
<comment type="subcellular location">
    <subcellularLocation>
        <location evidence="1">Secreted</location>
    </subcellularLocation>
</comment>
<proteinExistence type="predicted"/>
<dbReference type="InterPro" id="IPR002157">
    <property type="entry name" value="Cbl-bd_prot"/>
</dbReference>
<dbReference type="Gene3D" id="4.10.400.10">
    <property type="entry name" value="Low-density Lipoprotein Receptor"/>
    <property type="match status" value="3"/>
</dbReference>
<feature type="disulfide bond" evidence="7">
    <location>
        <begin position="36"/>
        <end position="54"/>
    </location>
</feature>
<feature type="binding site" evidence="5">
    <location>
        <position position="358"/>
    </location>
    <ligand>
        <name>cyanocob(III)alamin</name>
        <dbReference type="ChEBI" id="CHEBI:17439"/>
    </ligand>
</feature>
<protein>
    <submittedName>
        <fullName evidence="9">Uncharacterized protein</fullName>
    </submittedName>
</protein>
<feature type="disulfide bond" evidence="7">
    <location>
        <begin position="87"/>
        <end position="102"/>
    </location>
</feature>
<evidence type="ECO:0000256" key="6">
    <source>
        <dbReference type="PIRSR" id="PIRSR602157-2"/>
    </source>
</evidence>
<evidence type="ECO:0000256" key="1">
    <source>
        <dbReference type="ARBA" id="ARBA00004613"/>
    </source>
</evidence>
<dbReference type="PRINTS" id="PR00261">
    <property type="entry name" value="LDLRECEPTOR"/>
</dbReference>
<dbReference type="InterPro" id="IPR036055">
    <property type="entry name" value="LDL_receptor-like_sf"/>
</dbReference>
<reference evidence="9 10" key="1">
    <citation type="submission" date="2024-04" db="EMBL/GenBank/DDBJ databases">
        <authorList>
            <person name="Rising A."/>
            <person name="Reimegard J."/>
            <person name="Sonavane S."/>
            <person name="Akerstrom W."/>
            <person name="Nylinder S."/>
            <person name="Hedman E."/>
            <person name="Kallberg Y."/>
        </authorList>
    </citation>
    <scope>NUCLEOTIDE SEQUENCE [LARGE SCALE GENOMIC DNA]</scope>
</reference>
<evidence type="ECO:0000256" key="3">
    <source>
        <dbReference type="ARBA" id="ARBA00022729"/>
    </source>
</evidence>
<dbReference type="CDD" id="cd00112">
    <property type="entry name" value="LDLa"/>
    <property type="match status" value="3"/>
</dbReference>
<dbReference type="EMBL" id="CAXIEN010000641">
    <property type="protein sequence ID" value="CAL1301246.1"/>
    <property type="molecule type" value="Genomic_DNA"/>
</dbReference>
<dbReference type="SUPFAM" id="SSF57424">
    <property type="entry name" value="LDL receptor-like module"/>
    <property type="match status" value="3"/>
</dbReference>
<accession>A0AAV2BY58</accession>
<comment type="caution">
    <text evidence="7">Lacks conserved residue(s) required for the propagation of feature annotation.</text>
</comment>
<dbReference type="InterPro" id="IPR002172">
    <property type="entry name" value="LDrepeatLR_classA_rpt"/>
</dbReference>
<evidence type="ECO:0000313" key="9">
    <source>
        <dbReference type="EMBL" id="CAL1301246.1"/>
    </source>
</evidence>
<feature type="chain" id="PRO_5043841870" evidence="8">
    <location>
        <begin position="26"/>
        <end position="567"/>
    </location>
</feature>
<comment type="caution">
    <text evidence="9">The sequence shown here is derived from an EMBL/GenBank/DDBJ whole genome shotgun (WGS) entry which is preliminary data.</text>
</comment>
<dbReference type="GO" id="GO:0005615">
    <property type="term" value="C:extracellular space"/>
    <property type="evidence" value="ECO:0007669"/>
    <property type="project" value="TreeGrafter"/>
</dbReference>
<dbReference type="Pfam" id="PF00057">
    <property type="entry name" value="Ldl_recept_a"/>
    <property type="match status" value="3"/>
</dbReference>
<dbReference type="InterPro" id="IPR051588">
    <property type="entry name" value="Cobalamin_Transport"/>
</dbReference>
<dbReference type="AlphaFoldDB" id="A0AAV2BY58"/>
<feature type="disulfide bond" evidence="6">
    <location>
        <begin position="286"/>
        <end position="325"/>
    </location>
</feature>
<feature type="binding site" evidence="5">
    <location>
        <position position="314"/>
    </location>
    <ligand>
        <name>cyanocob(III)alamin</name>
        <dbReference type="ChEBI" id="CHEBI:17439"/>
    </ligand>
</feature>
<dbReference type="SMART" id="SM00192">
    <property type="entry name" value="LDLa"/>
    <property type="match status" value="3"/>
</dbReference>
<feature type="disulfide bond" evidence="7">
    <location>
        <begin position="48"/>
        <end position="63"/>
    </location>
</feature>
<evidence type="ECO:0000256" key="7">
    <source>
        <dbReference type="PROSITE-ProRule" id="PRU00124"/>
    </source>
</evidence>
<dbReference type="GO" id="GO:0031419">
    <property type="term" value="F:cobalamin binding"/>
    <property type="evidence" value="ECO:0007669"/>
    <property type="project" value="InterPro"/>
</dbReference>